<keyword evidence="1" id="KW-0472">Membrane</keyword>
<dbReference type="EMBL" id="JBHMAF010000009">
    <property type="protein sequence ID" value="MFB9757273.1"/>
    <property type="molecule type" value="Genomic_DNA"/>
</dbReference>
<dbReference type="RefSeq" id="WP_379947582.1">
    <property type="nucleotide sequence ID" value="NZ_JBHMAF010000009.1"/>
</dbReference>
<dbReference type="Proteomes" id="UP001589609">
    <property type="component" value="Unassembled WGS sequence"/>
</dbReference>
<comment type="caution">
    <text evidence="2">The sequence shown here is derived from an EMBL/GenBank/DDBJ whole genome shotgun (WGS) entry which is preliminary data.</text>
</comment>
<sequence length="148" mass="16681">MGGVKYEGEQGALKQKERILYYYIGFWGIMAFGLFIFQRLELPPVFKSKVVSLFPDLQKNIGYGSLLLALTILVVILKKNNDNVQLMARVLTVFSSLLGLEHFRMALSSEESVIHWIGFYENFILGTCLGVFCIFFASRIGGLTGNLK</sequence>
<evidence type="ECO:0000313" key="3">
    <source>
        <dbReference type="Proteomes" id="UP001589609"/>
    </source>
</evidence>
<name>A0ABV5W9X6_9BACI</name>
<evidence type="ECO:0000256" key="1">
    <source>
        <dbReference type="SAM" id="Phobius"/>
    </source>
</evidence>
<keyword evidence="3" id="KW-1185">Reference proteome</keyword>
<feature type="transmembrane region" description="Helical" evidence="1">
    <location>
        <begin position="86"/>
        <end position="107"/>
    </location>
</feature>
<keyword evidence="1" id="KW-0812">Transmembrane</keyword>
<reference evidence="2 3" key="1">
    <citation type="submission" date="2024-09" db="EMBL/GenBank/DDBJ databases">
        <authorList>
            <person name="Sun Q."/>
            <person name="Mori K."/>
        </authorList>
    </citation>
    <scope>NUCLEOTIDE SEQUENCE [LARGE SCALE GENOMIC DNA]</scope>
    <source>
        <strain evidence="2 3">JCM 11201</strain>
    </source>
</reference>
<feature type="transmembrane region" description="Helical" evidence="1">
    <location>
        <begin position="113"/>
        <end position="138"/>
    </location>
</feature>
<evidence type="ECO:0000313" key="2">
    <source>
        <dbReference type="EMBL" id="MFB9757273.1"/>
    </source>
</evidence>
<gene>
    <name evidence="2" type="ORF">ACFFMS_01720</name>
</gene>
<feature type="transmembrane region" description="Helical" evidence="1">
    <location>
        <begin position="60"/>
        <end position="77"/>
    </location>
</feature>
<protein>
    <recommendedName>
        <fullName evidence="4">VanZ-like domain-containing protein</fullName>
    </recommendedName>
</protein>
<evidence type="ECO:0008006" key="4">
    <source>
        <dbReference type="Google" id="ProtNLM"/>
    </source>
</evidence>
<keyword evidence="1" id="KW-1133">Transmembrane helix</keyword>
<accession>A0ABV5W9X6</accession>
<feature type="transmembrane region" description="Helical" evidence="1">
    <location>
        <begin position="20"/>
        <end position="40"/>
    </location>
</feature>
<proteinExistence type="predicted"/>
<organism evidence="2 3">
    <name type="scientific">Ectobacillus funiculus</name>
    <dbReference type="NCBI Taxonomy" id="137993"/>
    <lineage>
        <taxon>Bacteria</taxon>
        <taxon>Bacillati</taxon>
        <taxon>Bacillota</taxon>
        <taxon>Bacilli</taxon>
        <taxon>Bacillales</taxon>
        <taxon>Bacillaceae</taxon>
        <taxon>Ectobacillus</taxon>
    </lineage>
</organism>